<protein>
    <submittedName>
        <fullName evidence="1">Unnamed protein product</fullName>
    </submittedName>
</protein>
<name>A0A9W7CMY5_9STRA</name>
<sequence length="135" mass="15147">MSGTHFAMDADGDVEMSIPQPIFEVIKAPELASWEHAALVEWCREWERYEEKMCNRSSTTGETYDNVVATVKGSVRRQTLKNLAKYVLKKPIASVTDAVIMGAVVSRCHTLKNKFVPDVTSLFRANLKIDPSIDD</sequence>
<dbReference type="EMBL" id="BSXT01000940">
    <property type="protein sequence ID" value="GMF36370.1"/>
    <property type="molecule type" value="Genomic_DNA"/>
</dbReference>
<accession>A0A9W7CMY5</accession>
<evidence type="ECO:0000313" key="2">
    <source>
        <dbReference type="Proteomes" id="UP001165121"/>
    </source>
</evidence>
<dbReference type="AlphaFoldDB" id="A0A9W7CMY5"/>
<dbReference type="Proteomes" id="UP001165121">
    <property type="component" value="Unassembled WGS sequence"/>
</dbReference>
<organism evidence="1 2">
    <name type="scientific">Phytophthora fragariaefolia</name>
    <dbReference type="NCBI Taxonomy" id="1490495"/>
    <lineage>
        <taxon>Eukaryota</taxon>
        <taxon>Sar</taxon>
        <taxon>Stramenopiles</taxon>
        <taxon>Oomycota</taxon>
        <taxon>Peronosporomycetes</taxon>
        <taxon>Peronosporales</taxon>
        <taxon>Peronosporaceae</taxon>
        <taxon>Phytophthora</taxon>
    </lineage>
</organism>
<reference evidence="1" key="1">
    <citation type="submission" date="2023-04" db="EMBL/GenBank/DDBJ databases">
        <title>Phytophthora fragariaefolia NBRC 109709.</title>
        <authorList>
            <person name="Ichikawa N."/>
            <person name="Sato H."/>
            <person name="Tonouchi N."/>
        </authorList>
    </citation>
    <scope>NUCLEOTIDE SEQUENCE</scope>
    <source>
        <strain evidence="1">NBRC 109709</strain>
    </source>
</reference>
<comment type="caution">
    <text evidence="1">The sequence shown here is derived from an EMBL/GenBank/DDBJ whole genome shotgun (WGS) entry which is preliminary data.</text>
</comment>
<gene>
    <name evidence="1" type="ORF">Pfra01_000988200</name>
</gene>
<keyword evidence="2" id="KW-1185">Reference proteome</keyword>
<dbReference type="OrthoDB" id="107871at2759"/>
<proteinExistence type="predicted"/>
<evidence type="ECO:0000313" key="1">
    <source>
        <dbReference type="EMBL" id="GMF36370.1"/>
    </source>
</evidence>